<dbReference type="AlphaFoldDB" id="A0A0U5GJH8"/>
<protein>
    <recommendedName>
        <fullName evidence="3">F-box domain-containing protein</fullName>
    </recommendedName>
</protein>
<dbReference type="OMA" id="DAWEYTW"/>
<evidence type="ECO:0000313" key="2">
    <source>
        <dbReference type="Proteomes" id="UP000054771"/>
    </source>
</evidence>
<proteinExistence type="predicted"/>
<gene>
    <name evidence="1" type="ORF">ASPCAL15014</name>
</gene>
<organism evidence="1 2">
    <name type="scientific">Aspergillus calidoustus</name>
    <dbReference type="NCBI Taxonomy" id="454130"/>
    <lineage>
        <taxon>Eukaryota</taxon>
        <taxon>Fungi</taxon>
        <taxon>Dikarya</taxon>
        <taxon>Ascomycota</taxon>
        <taxon>Pezizomycotina</taxon>
        <taxon>Eurotiomycetes</taxon>
        <taxon>Eurotiomycetidae</taxon>
        <taxon>Eurotiales</taxon>
        <taxon>Aspergillaceae</taxon>
        <taxon>Aspergillus</taxon>
        <taxon>Aspergillus subgen. Nidulantes</taxon>
    </lineage>
</organism>
<evidence type="ECO:0008006" key="3">
    <source>
        <dbReference type="Google" id="ProtNLM"/>
    </source>
</evidence>
<name>A0A0U5GJH8_ASPCI</name>
<dbReference type="STRING" id="454130.A0A0U5GJH8"/>
<accession>A0A0U5GJH8</accession>
<evidence type="ECO:0000313" key="1">
    <source>
        <dbReference type="EMBL" id="CEL11920.1"/>
    </source>
</evidence>
<dbReference type="Proteomes" id="UP000054771">
    <property type="component" value="Unassembled WGS sequence"/>
</dbReference>
<dbReference type="EMBL" id="CDMC01000035">
    <property type="protein sequence ID" value="CEL11920.1"/>
    <property type="molecule type" value="Genomic_DNA"/>
</dbReference>
<sequence length="520" mass="60164">MASNLPRELIFVIAEHLNRDGGSLLPYALVCRSWQPVFESFIFSTVTVHSGERDGTKAREQKGFSLEDFKRATSGQNSRRRAWIREVRYDIIVPYELLDWSNTKWDESYTVDNPVRKANDEAFQAAMTELFTTVLSSWDQTHRLSLHIGLLGCKQGFELEPGTSRYEDAGDYRFDFTDGRTEALPPYRARLSDFDALSIVPCVDKLTFINSRHRFKEPFLFYEEKDDYEDEYDPEQDPRPRNRWHQIWAGTVFQIAERCRTITELHLNLDEYVRPDHLEYIQERRAAVAEGVRHLPSSLRVFNYLGYKEEPWKETMSALNVLNAGVDTLAGSLRGLTYVLRELRLTYVTISLDFLCPLNPEGQPTANCTSHWPNLQVLTLHRSPPFTPQGKWLALPDTEEQQIIDEVSDWETEICNTERGFISRPVLDAEQIHRLSISWGLAARHMPQIAVMEYHMTHGSSKTDFEVRMGDEITLRWKSRSTYVPDQRVAKAWGFDLKDMTSHKPLSYSVVLPSRPAGTE</sequence>
<dbReference type="OrthoDB" id="4802432at2759"/>
<keyword evidence="2" id="KW-1185">Reference proteome</keyword>
<reference evidence="2" key="1">
    <citation type="journal article" date="2016" name="Genome Announc.">
        <title>Draft genome sequences of fungus Aspergillus calidoustus.</title>
        <authorList>
            <person name="Horn F."/>
            <person name="Linde J."/>
            <person name="Mattern D.J."/>
            <person name="Walther G."/>
            <person name="Guthke R."/>
            <person name="Scherlach K."/>
            <person name="Martin K."/>
            <person name="Brakhage A.A."/>
            <person name="Petzke L."/>
            <person name="Valiante V."/>
        </authorList>
    </citation>
    <scope>NUCLEOTIDE SEQUENCE [LARGE SCALE GENOMIC DNA]</scope>
    <source>
        <strain evidence="2">SF006504</strain>
    </source>
</reference>